<dbReference type="AlphaFoldDB" id="A0A1I0XD51"/>
<sequence>MTGPRIGLFGLFGSGNMGNDGSLDAVLSHLRGQYPDAVFDCLCPEPEEVTRRFAIPATQLHWYDARPRPTSNIAASALKVVGKIADLARTVRWTRRFDVVIVPGMGVLETTLPLRPWGFPYALFLLCASGKLVGTRVALVNVGANVIGQRLTRWLSTSSARLAYYRSFRDALSRQAMREMGVDTSRDLVYPDLVYALPAPEPTSPEPGTIGVGVMDFHGGNDDREHAGEIRSNYADAMVRFVHRLLDAGHGVRLFTGDRVDEVVVAEILGDVCRTRSETDSARVIAEPVTSLPELMRQMTTVDSVVGTRYHNVVCAVKLGKPTISISYSAKSDQIMIDMGLGEFCQSARAVDVELLMKQLDVLEKQREQLRRGMLERGAEYSRELERQFRDLCERLFPGTEGTFQVEEAR</sequence>
<reference evidence="3" key="1">
    <citation type="submission" date="2016-10" db="EMBL/GenBank/DDBJ databases">
        <authorList>
            <person name="Varghese N."/>
            <person name="Submissions S."/>
        </authorList>
    </citation>
    <scope>NUCLEOTIDE SEQUENCE [LARGE SCALE GENOMIC DNA]</scope>
    <source>
        <strain evidence="3">CGMCC 4.3568</strain>
    </source>
</reference>
<proteinExistence type="predicted"/>
<protein>
    <submittedName>
        <fullName evidence="2">Polysaccharide pyruvyl transferase family protein WcaK</fullName>
    </submittedName>
</protein>
<feature type="domain" description="Polysaccharide pyruvyl transferase" evidence="1">
    <location>
        <begin position="16"/>
        <end position="329"/>
    </location>
</feature>
<name>A0A1I0XD51_9PSEU</name>
<gene>
    <name evidence="2" type="ORF">SAMN05216266_10374</name>
</gene>
<dbReference type="Proteomes" id="UP000243799">
    <property type="component" value="Unassembled WGS sequence"/>
</dbReference>
<dbReference type="STRING" id="490629.SAMN05216266_10374"/>
<dbReference type="EMBL" id="FOKG01000003">
    <property type="protein sequence ID" value="SFA98250.1"/>
    <property type="molecule type" value="Genomic_DNA"/>
</dbReference>
<dbReference type="InterPro" id="IPR007345">
    <property type="entry name" value="Polysacch_pyruvyl_Trfase"/>
</dbReference>
<dbReference type="Pfam" id="PF04230">
    <property type="entry name" value="PS_pyruv_trans"/>
    <property type="match status" value="1"/>
</dbReference>
<dbReference type="GO" id="GO:0016740">
    <property type="term" value="F:transferase activity"/>
    <property type="evidence" value="ECO:0007669"/>
    <property type="project" value="UniProtKB-KW"/>
</dbReference>
<evidence type="ECO:0000313" key="3">
    <source>
        <dbReference type="Proteomes" id="UP000243799"/>
    </source>
</evidence>
<dbReference type="PANTHER" id="PTHR36836">
    <property type="entry name" value="COLANIC ACID BIOSYNTHESIS PROTEIN WCAK"/>
    <property type="match status" value="1"/>
</dbReference>
<dbReference type="RefSeq" id="WP_245788198.1">
    <property type="nucleotide sequence ID" value="NZ_FOKG01000003.1"/>
</dbReference>
<accession>A0A1I0XD51</accession>
<keyword evidence="3" id="KW-1185">Reference proteome</keyword>
<evidence type="ECO:0000259" key="1">
    <source>
        <dbReference type="Pfam" id="PF04230"/>
    </source>
</evidence>
<organism evidence="2 3">
    <name type="scientific">Amycolatopsis marina</name>
    <dbReference type="NCBI Taxonomy" id="490629"/>
    <lineage>
        <taxon>Bacteria</taxon>
        <taxon>Bacillati</taxon>
        <taxon>Actinomycetota</taxon>
        <taxon>Actinomycetes</taxon>
        <taxon>Pseudonocardiales</taxon>
        <taxon>Pseudonocardiaceae</taxon>
        <taxon>Amycolatopsis</taxon>
    </lineage>
</organism>
<evidence type="ECO:0000313" key="2">
    <source>
        <dbReference type="EMBL" id="SFA98250.1"/>
    </source>
</evidence>
<dbReference type="PANTHER" id="PTHR36836:SF1">
    <property type="entry name" value="COLANIC ACID BIOSYNTHESIS PROTEIN WCAK"/>
    <property type="match status" value="1"/>
</dbReference>
<keyword evidence="2" id="KW-0808">Transferase</keyword>